<keyword evidence="7" id="KW-1185">Reference proteome</keyword>
<dbReference type="AlphaFoldDB" id="A0A2Z6DVQ7"/>
<feature type="compositionally biased region" description="Low complexity" evidence="4">
    <location>
        <begin position="160"/>
        <end position="171"/>
    </location>
</feature>
<dbReference type="InterPro" id="IPR011990">
    <property type="entry name" value="TPR-like_helical_dom_sf"/>
</dbReference>
<evidence type="ECO:0000256" key="5">
    <source>
        <dbReference type="SAM" id="Phobius"/>
    </source>
</evidence>
<dbReference type="OrthoDB" id="5612599at2"/>
<sequence length="446" mass="47180">MSLLLEALERDPTPPRAQPNDGALPPETVAPTGDFSHTTAHGQTATALHDRAAAETLHAVHDTNPPTQKRRIGLGAFVVSSLAVSIGIGGYFALELLPLLTLGQPTPLAPPSTNVPAQQTLSTETTEAAAGIARNTEAATDAGSPSVVAAAPTLPPRGDVVPPGVAPTTPTNAQTDPVVQTQALPPLSEQPASGQPKRPLPSASTPTAASHPETALRRVQSPHPTAPNPDETTATPLLPADARIEIVRSRPTAGESRLTAAYAALDAHRWADAERTLRELSRTDPDNPAILLGLAVAAAGQNRLDEARAWYHALLRIQPDHPAALAALVELEPASNLLGLESRLRTALANHPDDAALHRALGLILAQQQRWAEAQVQFFEAYRLAPDDSVTLYNLAVSLDQLGERKTALQYYEQALASHSSSMLPIDRAALSRRIQALRLNLVESQ</sequence>
<dbReference type="KEGG" id="htl:HPTL_0178"/>
<dbReference type="Pfam" id="PF13181">
    <property type="entry name" value="TPR_8"/>
    <property type="match status" value="1"/>
</dbReference>
<name>A0A2Z6DVQ7_HYDTE</name>
<feature type="transmembrane region" description="Helical" evidence="5">
    <location>
        <begin position="72"/>
        <end position="94"/>
    </location>
</feature>
<keyword evidence="1" id="KW-0677">Repeat</keyword>
<dbReference type="PANTHER" id="PTHR44943:SF8">
    <property type="entry name" value="TPR REPEAT-CONTAINING PROTEIN MJ0263"/>
    <property type="match status" value="1"/>
</dbReference>
<dbReference type="EMBL" id="AP018558">
    <property type="protein sequence ID" value="BBD76448.1"/>
    <property type="molecule type" value="Genomic_DNA"/>
</dbReference>
<dbReference type="PANTHER" id="PTHR44943">
    <property type="entry name" value="CELLULOSE SYNTHASE OPERON PROTEIN C"/>
    <property type="match status" value="1"/>
</dbReference>
<evidence type="ECO:0000256" key="1">
    <source>
        <dbReference type="ARBA" id="ARBA00022737"/>
    </source>
</evidence>
<protein>
    <submittedName>
        <fullName evidence="6">Tetratricopeptide TPR_2 repeat protein</fullName>
    </submittedName>
</protein>
<keyword evidence="2 3" id="KW-0802">TPR repeat</keyword>
<dbReference type="Pfam" id="PF13432">
    <property type="entry name" value="TPR_16"/>
    <property type="match status" value="2"/>
</dbReference>
<evidence type="ECO:0000256" key="3">
    <source>
        <dbReference type="PROSITE-ProRule" id="PRU00339"/>
    </source>
</evidence>
<dbReference type="SMART" id="SM00028">
    <property type="entry name" value="TPR"/>
    <property type="match status" value="4"/>
</dbReference>
<feature type="compositionally biased region" description="Polar residues" evidence="4">
    <location>
        <begin position="172"/>
        <end position="183"/>
    </location>
</feature>
<reference evidence="6 7" key="1">
    <citation type="submission" date="2018-04" db="EMBL/GenBank/DDBJ databases">
        <title>Complete genome sequence of Hydrogenophilus thermoluteolus TH-1.</title>
        <authorList>
            <person name="Arai H."/>
        </authorList>
    </citation>
    <scope>NUCLEOTIDE SEQUENCE [LARGE SCALE GENOMIC DNA]</scope>
    <source>
        <strain evidence="6 7">TH-1</strain>
    </source>
</reference>
<gene>
    <name evidence="6" type="ORF">HPTL_0178</name>
</gene>
<proteinExistence type="predicted"/>
<dbReference type="Gene3D" id="1.25.40.10">
    <property type="entry name" value="Tetratricopeptide repeat domain"/>
    <property type="match status" value="2"/>
</dbReference>
<dbReference type="PROSITE" id="PS50005">
    <property type="entry name" value="TPR"/>
    <property type="match status" value="1"/>
</dbReference>
<evidence type="ECO:0000313" key="6">
    <source>
        <dbReference type="EMBL" id="BBD76448.1"/>
    </source>
</evidence>
<keyword evidence="5" id="KW-1133">Transmembrane helix</keyword>
<evidence type="ECO:0000313" key="7">
    <source>
        <dbReference type="Proteomes" id="UP000262004"/>
    </source>
</evidence>
<keyword evidence="5" id="KW-0812">Transmembrane</keyword>
<dbReference type="Proteomes" id="UP000262004">
    <property type="component" value="Chromosome"/>
</dbReference>
<dbReference type="InterPro" id="IPR019734">
    <property type="entry name" value="TPR_rpt"/>
</dbReference>
<accession>A0A2Z6DVQ7</accession>
<evidence type="ECO:0000256" key="2">
    <source>
        <dbReference type="ARBA" id="ARBA00022803"/>
    </source>
</evidence>
<feature type="region of interest" description="Disordered" evidence="4">
    <location>
        <begin position="9"/>
        <end position="42"/>
    </location>
</feature>
<dbReference type="InterPro" id="IPR051685">
    <property type="entry name" value="Ycf3/AcsC/BcsC/TPR_MFPF"/>
</dbReference>
<keyword evidence="5" id="KW-0472">Membrane</keyword>
<evidence type="ECO:0000256" key="4">
    <source>
        <dbReference type="SAM" id="MobiDB-lite"/>
    </source>
</evidence>
<dbReference type="SUPFAM" id="SSF48452">
    <property type="entry name" value="TPR-like"/>
    <property type="match status" value="1"/>
</dbReference>
<feature type="region of interest" description="Disordered" evidence="4">
    <location>
        <begin position="137"/>
        <end position="236"/>
    </location>
</feature>
<organism evidence="6 7">
    <name type="scientific">Hydrogenophilus thermoluteolus</name>
    <name type="common">Pseudomonas hydrogenothermophila</name>
    <dbReference type="NCBI Taxonomy" id="297"/>
    <lineage>
        <taxon>Bacteria</taxon>
        <taxon>Pseudomonadati</taxon>
        <taxon>Pseudomonadota</taxon>
        <taxon>Hydrogenophilia</taxon>
        <taxon>Hydrogenophilales</taxon>
        <taxon>Hydrogenophilaceae</taxon>
        <taxon>Hydrogenophilus</taxon>
    </lineage>
</organism>
<feature type="repeat" description="TPR" evidence="3">
    <location>
        <begin position="355"/>
        <end position="388"/>
    </location>
</feature>
<dbReference type="RefSeq" id="WP_119334289.1">
    <property type="nucleotide sequence ID" value="NZ_AP018558.1"/>
</dbReference>